<evidence type="ECO:0000313" key="2">
    <source>
        <dbReference type="Proteomes" id="UP000004994"/>
    </source>
</evidence>
<dbReference type="Proteomes" id="UP000004994">
    <property type="component" value="Chromosome 7"/>
</dbReference>
<dbReference type="EnsemblPlants" id="Solyc07g025383.1.1">
    <property type="protein sequence ID" value="Solyc07g025383.1.1"/>
    <property type="gene ID" value="Solyc07g025383.1"/>
</dbReference>
<dbReference type="Gramene" id="Solyc07g025383.1.1">
    <property type="protein sequence ID" value="Solyc07g025383.1.1"/>
    <property type="gene ID" value="Solyc07g025383.1"/>
</dbReference>
<keyword evidence="2" id="KW-1185">Reference proteome</keyword>
<reference evidence="1" key="1">
    <citation type="journal article" date="2012" name="Nature">
        <title>The tomato genome sequence provides insights into fleshy fruit evolution.</title>
        <authorList>
            <consortium name="Tomato Genome Consortium"/>
        </authorList>
    </citation>
    <scope>NUCLEOTIDE SEQUENCE [LARGE SCALE GENOMIC DNA]</scope>
    <source>
        <strain evidence="1">cv. Heinz 1706</strain>
    </source>
</reference>
<sequence>MFKRSGLPIILCFEGRTSGFIDSASELELKLRIDSFNLGLLVNELLRTLKRSVIFSFPILIERNHTGGEMLQVSSQATGDDVL</sequence>
<reference evidence="1" key="2">
    <citation type="submission" date="2019-01" db="UniProtKB">
        <authorList>
            <consortium name="EnsemblPlants"/>
        </authorList>
    </citation>
    <scope>IDENTIFICATION</scope>
    <source>
        <strain evidence="1">cv. Heinz 1706</strain>
    </source>
</reference>
<dbReference type="InParanoid" id="A0A3Q7H6V9"/>
<name>A0A3Q7H6V9_SOLLC</name>
<protein>
    <submittedName>
        <fullName evidence="1">Uncharacterized protein</fullName>
    </submittedName>
</protein>
<organism evidence="1">
    <name type="scientific">Solanum lycopersicum</name>
    <name type="common">Tomato</name>
    <name type="synonym">Lycopersicon esculentum</name>
    <dbReference type="NCBI Taxonomy" id="4081"/>
    <lineage>
        <taxon>Eukaryota</taxon>
        <taxon>Viridiplantae</taxon>
        <taxon>Streptophyta</taxon>
        <taxon>Embryophyta</taxon>
        <taxon>Tracheophyta</taxon>
        <taxon>Spermatophyta</taxon>
        <taxon>Magnoliopsida</taxon>
        <taxon>eudicotyledons</taxon>
        <taxon>Gunneridae</taxon>
        <taxon>Pentapetalae</taxon>
        <taxon>asterids</taxon>
        <taxon>lamiids</taxon>
        <taxon>Solanales</taxon>
        <taxon>Solanaceae</taxon>
        <taxon>Solanoideae</taxon>
        <taxon>Solaneae</taxon>
        <taxon>Solanum</taxon>
        <taxon>Solanum subgen. Lycopersicon</taxon>
    </lineage>
</organism>
<accession>A0A3Q7H6V9</accession>
<evidence type="ECO:0000313" key="1">
    <source>
        <dbReference type="EnsemblPlants" id="Solyc07g025383.1.1"/>
    </source>
</evidence>
<proteinExistence type="predicted"/>
<dbReference type="AlphaFoldDB" id="A0A3Q7H6V9"/>